<feature type="region of interest" description="Disordered" evidence="1">
    <location>
        <begin position="1"/>
        <end position="26"/>
    </location>
</feature>
<evidence type="ECO:0000313" key="2">
    <source>
        <dbReference type="EMBL" id="MYN11226.1"/>
    </source>
</evidence>
<evidence type="ECO:0000313" key="3">
    <source>
        <dbReference type="Proteomes" id="UP000450676"/>
    </source>
</evidence>
<sequence>MANQDQHDGDNGTPQLPPAAPSTAVDGAAKPAFAGAARRRFATKGAAAVGAILTVKSQPGMACSICHSPSGFASGNLNSHNPHVVVCQGLSPGYWKMHQSSWHSSCISTTKFHRKFNCSSTSSFYGKEMQFLLDHQSYDQDNVAMHCIAAYQNALKGYTSFLKPDRVQAIWNEYWRTGGSGRGYYTPMAGKKWYGPEITAYLRGTMD</sequence>
<dbReference type="RefSeq" id="WP_161075497.1">
    <property type="nucleotide sequence ID" value="NZ_WWCU01000060.1"/>
</dbReference>
<dbReference type="EMBL" id="WWCU01000060">
    <property type="protein sequence ID" value="MYN11226.1"/>
    <property type="molecule type" value="Genomic_DNA"/>
</dbReference>
<keyword evidence="3" id="KW-1185">Reference proteome</keyword>
<organism evidence="2 3">
    <name type="scientific">Pseudoduganella aquatica</name>
    <dbReference type="NCBI Taxonomy" id="2660641"/>
    <lineage>
        <taxon>Bacteria</taxon>
        <taxon>Pseudomonadati</taxon>
        <taxon>Pseudomonadota</taxon>
        <taxon>Betaproteobacteria</taxon>
        <taxon>Burkholderiales</taxon>
        <taxon>Oxalobacteraceae</taxon>
        <taxon>Telluria group</taxon>
        <taxon>Pseudoduganella</taxon>
    </lineage>
</organism>
<proteinExistence type="predicted"/>
<dbReference type="AlphaFoldDB" id="A0A7X4HH78"/>
<comment type="caution">
    <text evidence="2">The sequence shown here is derived from an EMBL/GenBank/DDBJ whole genome shotgun (WGS) entry which is preliminary data.</text>
</comment>
<protein>
    <submittedName>
        <fullName evidence="2">Uncharacterized protein</fullName>
    </submittedName>
</protein>
<accession>A0A7X4HH78</accession>
<dbReference type="Proteomes" id="UP000450676">
    <property type="component" value="Unassembled WGS sequence"/>
</dbReference>
<gene>
    <name evidence="2" type="ORF">GTP77_28330</name>
</gene>
<reference evidence="2 3" key="1">
    <citation type="submission" date="2019-12" db="EMBL/GenBank/DDBJ databases">
        <title>Novel species isolated from a subtropical stream in China.</title>
        <authorList>
            <person name="Lu H."/>
        </authorList>
    </citation>
    <scope>NUCLEOTIDE SEQUENCE [LARGE SCALE GENOMIC DNA]</scope>
    <source>
        <strain evidence="2 3">FT127W</strain>
    </source>
</reference>
<feature type="compositionally biased region" description="Basic and acidic residues" evidence="1">
    <location>
        <begin position="1"/>
        <end position="10"/>
    </location>
</feature>
<name>A0A7X4HH78_9BURK</name>
<evidence type="ECO:0000256" key="1">
    <source>
        <dbReference type="SAM" id="MobiDB-lite"/>
    </source>
</evidence>